<reference evidence="14 15" key="1">
    <citation type="submission" date="2024-04" db="EMBL/GenBank/DDBJ databases">
        <authorList>
            <person name="Rising A."/>
            <person name="Reimegard J."/>
            <person name="Sonavane S."/>
            <person name="Akerstrom W."/>
            <person name="Nylinder S."/>
            <person name="Hedman E."/>
            <person name="Kallberg Y."/>
        </authorList>
    </citation>
    <scope>NUCLEOTIDE SEQUENCE [LARGE SCALE GENOMIC DNA]</scope>
</reference>
<comment type="caution">
    <text evidence="14">The sequence shown here is derived from an EMBL/GenBank/DDBJ whole genome shotgun (WGS) entry which is preliminary data.</text>
</comment>
<protein>
    <submittedName>
        <fullName evidence="14">Uncharacterized protein</fullName>
    </submittedName>
</protein>
<dbReference type="AlphaFoldDB" id="A0AAV2B0T0"/>
<evidence type="ECO:0000256" key="2">
    <source>
        <dbReference type="ARBA" id="ARBA00007193"/>
    </source>
</evidence>
<dbReference type="GO" id="GO:0005886">
    <property type="term" value="C:plasma membrane"/>
    <property type="evidence" value="ECO:0007669"/>
    <property type="project" value="TreeGrafter"/>
</dbReference>
<evidence type="ECO:0000256" key="5">
    <source>
        <dbReference type="ARBA" id="ARBA00022692"/>
    </source>
</evidence>
<dbReference type="Pfam" id="PF00858">
    <property type="entry name" value="ASC"/>
    <property type="match status" value="1"/>
</dbReference>
<evidence type="ECO:0000256" key="8">
    <source>
        <dbReference type="ARBA" id="ARBA00023065"/>
    </source>
</evidence>
<evidence type="ECO:0000256" key="11">
    <source>
        <dbReference type="ARBA" id="ARBA00023303"/>
    </source>
</evidence>
<evidence type="ECO:0000256" key="7">
    <source>
        <dbReference type="ARBA" id="ARBA00023053"/>
    </source>
</evidence>
<keyword evidence="15" id="KW-1185">Reference proteome</keyword>
<comment type="similarity">
    <text evidence="2 12">Belongs to the amiloride-sensitive sodium channel (TC 1.A.6) family.</text>
</comment>
<evidence type="ECO:0000256" key="3">
    <source>
        <dbReference type="ARBA" id="ARBA00022448"/>
    </source>
</evidence>
<keyword evidence="9 13" id="KW-0472">Membrane</keyword>
<organism evidence="14 15">
    <name type="scientific">Larinioides sclopetarius</name>
    <dbReference type="NCBI Taxonomy" id="280406"/>
    <lineage>
        <taxon>Eukaryota</taxon>
        <taxon>Metazoa</taxon>
        <taxon>Ecdysozoa</taxon>
        <taxon>Arthropoda</taxon>
        <taxon>Chelicerata</taxon>
        <taxon>Arachnida</taxon>
        <taxon>Araneae</taxon>
        <taxon>Araneomorphae</taxon>
        <taxon>Entelegynae</taxon>
        <taxon>Araneoidea</taxon>
        <taxon>Araneidae</taxon>
        <taxon>Larinioides</taxon>
    </lineage>
</organism>
<keyword evidence="5 12" id="KW-0812">Transmembrane</keyword>
<dbReference type="GO" id="GO:0015280">
    <property type="term" value="F:ligand-gated sodium channel activity"/>
    <property type="evidence" value="ECO:0007669"/>
    <property type="project" value="TreeGrafter"/>
</dbReference>
<dbReference type="PANTHER" id="PTHR11690">
    <property type="entry name" value="AMILORIDE-SENSITIVE SODIUM CHANNEL-RELATED"/>
    <property type="match status" value="1"/>
</dbReference>
<keyword evidence="6 13" id="KW-1133">Transmembrane helix</keyword>
<keyword evidence="10 12" id="KW-0739">Sodium transport</keyword>
<evidence type="ECO:0000256" key="13">
    <source>
        <dbReference type="SAM" id="Phobius"/>
    </source>
</evidence>
<keyword evidence="8 12" id="KW-0406">Ion transport</keyword>
<evidence type="ECO:0000256" key="1">
    <source>
        <dbReference type="ARBA" id="ARBA00004141"/>
    </source>
</evidence>
<evidence type="ECO:0000313" key="15">
    <source>
        <dbReference type="Proteomes" id="UP001497382"/>
    </source>
</evidence>
<dbReference type="InterPro" id="IPR001873">
    <property type="entry name" value="ENaC"/>
</dbReference>
<gene>
    <name evidence="14" type="ORF">LARSCL_LOCUS16157</name>
</gene>
<comment type="subcellular location">
    <subcellularLocation>
        <location evidence="1">Membrane</location>
        <topology evidence="1">Multi-pass membrane protein</topology>
    </subcellularLocation>
</comment>
<evidence type="ECO:0000256" key="4">
    <source>
        <dbReference type="ARBA" id="ARBA00022461"/>
    </source>
</evidence>
<dbReference type="Proteomes" id="UP001497382">
    <property type="component" value="Unassembled WGS sequence"/>
</dbReference>
<keyword evidence="11 12" id="KW-0407">Ion channel</keyword>
<evidence type="ECO:0000256" key="10">
    <source>
        <dbReference type="ARBA" id="ARBA00023201"/>
    </source>
</evidence>
<sequence>MCLEMCKSEFSTKVYDCNLALTMVSAISDLCFQSRNGMKPIRHSKPISELKKRRQSCMQDCRPECLKLQYKYKMASKDLDIDGKSQEDPNNFAQINIYVKNTEVTVLRHVPLYGSGETFSYIGGLVGFWLGVSVFTFTDTIEKLYRKAVYWKMSLKVDGVQSAPSLEIHHD</sequence>
<keyword evidence="3 12" id="KW-0813">Transport</keyword>
<dbReference type="Gene3D" id="1.10.287.770">
    <property type="entry name" value="YojJ-like"/>
    <property type="match status" value="1"/>
</dbReference>
<accession>A0AAV2B0T0</accession>
<evidence type="ECO:0000256" key="6">
    <source>
        <dbReference type="ARBA" id="ARBA00022989"/>
    </source>
</evidence>
<evidence type="ECO:0000256" key="12">
    <source>
        <dbReference type="RuleBase" id="RU000679"/>
    </source>
</evidence>
<evidence type="ECO:0000313" key="14">
    <source>
        <dbReference type="EMBL" id="CAL1289853.1"/>
    </source>
</evidence>
<keyword evidence="4 12" id="KW-0894">Sodium channel</keyword>
<feature type="transmembrane region" description="Helical" evidence="13">
    <location>
        <begin position="118"/>
        <end position="137"/>
    </location>
</feature>
<proteinExistence type="inferred from homology"/>
<keyword evidence="7" id="KW-0915">Sodium</keyword>
<name>A0AAV2B0T0_9ARAC</name>
<dbReference type="EMBL" id="CAXIEN010000255">
    <property type="protein sequence ID" value="CAL1289853.1"/>
    <property type="molecule type" value="Genomic_DNA"/>
</dbReference>
<evidence type="ECO:0000256" key="9">
    <source>
        <dbReference type="ARBA" id="ARBA00023136"/>
    </source>
</evidence>